<accession>A0ACC3SDU4</accession>
<dbReference type="EC" id="4.1.1.1" evidence="1"/>
<dbReference type="Proteomes" id="UP001320706">
    <property type="component" value="Unassembled WGS sequence"/>
</dbReference>
<organism evidence="1 2">
    <name type="scientific">Zalaria obscura</name>
    <dbReference type="NCBI Taxonomy" id="2024903"/>
    <lineage>
        <taxon>Eukaryota</taxon>
        <taxon>Fungi</taxon>
        <taxon>Dikarya</taxon>
        <taxon>Ascomycota</taxon>
        <taxon>Pezizomycotina</taxon>
        <taxon>Dothideomycetes</taxon>
        <taxon>Dothideomycetidae</taxon>
        <taxon>Dothideales</taxon>
        <taxon>Zalariaceae</taxon>
        <taxon>Zalaria</taxon>
    </lineage>
</organism>
<comment type="caution">
    <text evidence="1">The sequence shown here is derived from an EMBL/GenBank/DDBJ whole genome shotgun (WGS) entry which is preliminary data.</text>
</comment>
<keyword evidence="1" id="KW-0456">Lyase</keyword>
<keyword evidence="2" id="KW-1185">Reference proteome</keyword>
<name>A0ACC3SDU4_9PEZI</name>
<proteinExistence type="predicted"/>
<protein>
    <submittedName>
        <fullName evidence="1">Pyruvate decarboxylase 1</fullName>
        <ecNumber evidence="1">4.1.1.1</ecNumber>
    </submittedName>
</protein>
<reference evidence="1" key="1">
    <citation type="submission" date="2024-02" db="EMBL/GenBank/DDBJ databases">
        <title>Metagenome Assembled Genome of Zalaria obscura JY119.</title>
        <authorList>
            <person name="Vighnesh L."/>
            <person name="Jagadeeshwari U."/>
            <person name="Venkata Ramana C."/>
            <person name="Sasikala C."/>
        </authorList>
    </citation>
    <scope>NUCLEOTIDE SEQUENCE</scope>
    <source>
        <strain evidence="1">JY119</strain>
    </source>
</reference>
<evidence type="ECO:0000313" key="1">
    <source>
        <dbReference type="EMBL" id="KAK8206931.1"/>
    </source>
</evidence>
<sequence length="422" mass="45977">MHYELALLDLIGGNDLEFSGNPNELISAYAADGYARINGFGAFVTTFGPGELSAYCGQAGSFTEFVPVVHIVGYPAVSAMKARRIMHHTLGNGEVDHFEKMAAHISAATAVLIEASTAASEIDRVLAAMIKYNQPVYIGVPVDIAYADTRRESVGPLLDTSLPPNDPQRERGSDFNTGEFTDNVNAEAITELQRFFVKLGQEKHEVTAIGVLKNLLSDLKASPLTRTSTAKVTWDPYPNKPEYQPKEKLTQDFIWPTLGKLVRPGDLVITETGTSAYGMVDAELPTGAMMYNQTIFGSIGYATGAAVGSFRAGKENGRVKRGILVTGEGSLQLTVQAFADLLKHGTNPIMYVETTGANKNDFPKLIWHSFILNNNGYTIERLIHGKDAAYNKVPDWDYGALARVFGPGYPSKYYGPIRHSKI</sequence>
<gene>
    <name evidence="1" type="primary">PDC1</name>
    <name evidence="1" type="ORF">M8818_004766</name>
</gene>
<keyword evidence="1" id="KW-0670">Pyruvate</keyword>
<evidence type="ECO:0000313" key="2">
    <source>
        <dbReference type="Proteomes" id="UP001320706"/>
    </source>
</evidence>
<dbReference type="EMBL" id="JAMKPW020000022">
    <property type="protein sequence ID" value="KAK8206931.1"/>
    <property type="molecule type" value="Genomic_DNA"/>
</dbReference>